<proteinExistence type="predicted"/>
<evidence type="ECO:0000313" key="2">
    <source>
        <dbReference type="Proteomes" id="UP000541444"/>
    </source>
</evidence>
<organism evidence="1 2">
    <name type="scientific">Kingdonia uniflora</name>
    <dbReference type="NCBI Taxonomy" id="39325"/>
    <lineage>
        <taxon>Eukaryota</taxon>
        <taxon>Viridiplantae</taxon>
        <taxon>Streptophyta</taxon>
        <taxon>Embryophyta</taxon>
        <taxon>Tracheophyta</taxon>
        <taxon>Spermatophyta</taxon>
        <taxon>Magnoliopsida</taxon>
        <taxon>Ranunculales</taxon>
        <taxon>Circaeasteraceae</taxon>
        <taxon>Kingdonia</taxon>
    </lineage>
</organism>
<feature type="non-terminal residue" evidence="1">
    <location>
        <position position="1"/>
    </location>
</feature>
<comment type="caution">
    <text evidence="1">The sequence shown here is derived from an EMBL/GenBank/DDBJ whole genome shotgun (WGS) entry which is preliminary data.</text>
</comment>
<dbReference type="EMBL" id="JACGCM010002202">
    <property type="protein sequence ID" value="KAF6143603.1"/>
    <property type="molecule type" value="Genomic_DNA"/>
</dbReference>
<dbReference type="Proteomes" id="UP000541444">
    <property type="component" value="Unassembled WGS sequence"/>
</dbReference>
<reference evidence="1 2" key="1">
    <citation type="journal article" date="2020" name="IScience">
        <title>Genome Sequencing of the Endangered Kingdonia uniflora (Circaeasteraceae, Ranunculales) Reveals Potential Mechanisms of Evolutionary Specialization.</title>
        <authorList>
            <person name="Sun Y."/>
            <person name="Deng T."/>
            <person name="Zhang A."/>
            <person name="Moore M.J."/>
            <person name="Landis J.B."/>
            <person name="Lin N."/>
            <person name="Zhang H."/>
            <person name="Zhang X."/>
            <person name="Huang J."/>
            <person name="Zhang X."/>
            <person name="Sun H."/>
            <person name="Wang H."/>
        </authorList>
    </citation>
    <scope>NUCLEOTIDE SEQUENCE [LARGE SCALE GENOMIC DNA]</scope>
    <source>
        <strain evidence="1">TB1705</strain>
        <tissue evidence="1">Leaf</tissue>
    </source>
</reference>
<name>A0A7J7LLW4_9MAGN</name>
<accession>A0A7J7LLW4</accession>
<protein>
    <submittedName>
        <fullName evidence="1">Uncharacterized protein</fullName>
    </submittedName>
</protein>
<evidence type="ECO:0000313" key="1">
    <source>
        <dbReference type="EMBL" id="KAF6143603.1"/>
    </source>
</evidence>
<dbReference type="AlphaFoldDB" id="A0A7J7LLW4"/>
<gene>
    <name evidence="1" type="ORF">GIB67_012402</name>
</gene>
<keyword evidence="2" id="KW-1185">Reference proteome</keyword>
<sequence length="54" mass="6467">IEPRQQEFLISLSSLPHPNQLHLHLHSPVSSNRRGNEELNIKFFFFNVYNNLFF</sequence>